<keyword evidence="1" id="KW-0472">Membrane</keyword>
<evidence type="ECO:0000256" key="1">
    <source>
        <dbReference type="SAM" id="Phobius"/>
    </source>
</evidence>
<dbReference type="EMBL" id="CAKMRJ010000001">
    <property type="protein sequence ID" value="CAH1412537.1"/>
    <property type="molecule type" value="Genomic_DNA"/>
</dbReference>
<keyword evidence="1" id="KW-0812">Transmembrane</keyword>
<gene>
    <name evidence="2" type="ORF">LVIROSA_LOCUS548</name>
</gene>
<name>A0AAU9LDV6_9ASTR</name>
<proteinExistence type="predicted"/>
<accession>A0AAU9LDV6</accession>
<evidence type="ECO:0000313" key="2">
    <source>
        <dbReference type="EMBL" id="CAH1412537.1"/>
    </source>
</evidence>
<dbReference type="Proteomes" id="UP001157418">
    <property type="component" value="Unassembled WGS sequence"/>
</dbReference>
<organism evidence="2 3">
    <name type="scientific">Lactuca virosa</name>
    <dbReference type="NCBI Taxonomy" id="75947"/>
    <lineage>
        <taxon>Eukaryota</taxon>
        <taxon>Viridiplantae</taxon>
        <taxon>Streptophyta</taxon>
        <taxon>Embryophyta</taxon>
        <taxon>Tracheophyta</taxon>
        <taxon>Spermatophyta</taxon>
        <taxon>Magnoliopsida</taxon>
        <taxon>eudicotyledons</taxon>
        <taxon>Gunneridae</taxon>
        <taxon>Pentapetalae</taxon>
        <taxon>asterids</taxon>
        <taxon>campanulids</taxon>
        <taxon>Asterales</taxon>
        <taxon>Asteraceae</taxon>
        <taxon>Cichorioideae</taxon>
        <taxon>Cichorieae</taxon>
        <taxon>Lactucinae</taxon>
        <taxon>Lactuca</taxon>
    </lineage>
</organism>
<reference evidence="2 3" key="1">
    <citation type="submission" date="2022-01" db="EMBL/GenBank/DDBJ databases">
        <authorList>
            <person name="Xiong W."/>
            <person name="Schranz E."/>
        </authorList>
    </citation>
    <scope>NUCLEOTIDE SEQUENCE [LARGE SCALE GENOMIC DNA]</scope>
</reference>
<sequence>MVFSVLRWSWMVCGSEPVVMLGPHLLLAIVVLSLPLWCFGVAVMVRPTVMIHFESVHRRRFRFTHLFFLDSTATNLSRFSVTTMRHFLLVDAGHIYRKCFGETIKRRTPATPTVFHGSIPKPDHTSRN</sequence>
<keyword evidence="1" id="KW-1133">Transmembrane helix</keyword>
<evidence type="ECO:0008006" key="4">
    <source>
        <dbReference type="Google" id="ProtNLM"/>
    </source>
</evidence>
<keyword evidence="3" id="KW-1185">Reference proteome</keyword>
<evidence type="ECO:0000313" key="3">
    <source>
        <dbReference type="Proteomes" id="UP001157418"/>
    </source>
</evidence>
<protein>
    <recommendedName>
        <fullName evidence="4">Secreted protein</fullName>
    </recommendedName>
</protein>
<feature type="transmembrane region" description="Helical" evidence="1">
    <location>
        <begin position="25"/>
        <end position="45"/>
    </location>
</feature>
<dbReference type="AlphaFoldDB" id="A0AAU9LDV6"/>
<comment type="caution">
    <text evidence="2">The sequence shown here is derived from an EMBL/GenBank/DDBJ whole genome shotgun (WGS) entry which is preliminary data.</text>
</comment>